<dbReference type="InterPro" id="IPR029063">
    <property type="entry name" value="SAM-dependent_MTases_sf"/>
</dbReference>
<accession>A0ABP9S4V9</accession>
<dbReference type="GO" id="GO:0008168">
    <property type="term" value="F:methyltransferase activity"/>
    <property type="evidence" value="ECO:0007669"/>
    <property type="project" value="UniProtKB-KW"/>
</dbReference>
<protein>
    <submittedName>
        <fullName evidence="1">Trans-aconitate methyltransferase</fullName>
    </submittedName>
</protein>
<evidence type="ECO:0000313" key="1">
    <source>
        <dbReference type="EMBL" id="GAA5190545.1"/>
    </source>
</evidence>
<name>A0ABP9S4V9_9ACTN</name>
<gene>
    <name evidence="1" type="ORF">GCM10023322_45930</name>
</gene>
<evidence type="ECO:0000313" key="2">
    <source>
        <dbReference type="Proteomes" id="UP001501570"/>
    </source>
</evidence>
<proteinExistence type="predicted"/>
<organism evidence="1 2">
    <name type="scientific">Rugosimonospora acidiphila</name>
    <dbReference type="NCBI Taxonomy" id="556531"/>
    <lineage>
        <taxon>Bacteria</taxon>
        <taxon>Bacillati</taxon>
        <taxon>Actinomycetota</taxon>
        <taxon>Actinomycetes</taxon>
        <taxon>Micromonosporales</taxon>
        <taxon>Micromonosporaceae</taxon>
        <taxon>Rugosimonospora</taxon>
    </lineage>
</organism>
<comment type="caution">
    <text evidence="1">The sequence shown here is derived from an EMBL/GenBank/DDBJ whole genome shotgun (WGS) entry which is preliminary data.</text>
</comment>
<sequence>MPRVSPDWLGLREVADAAARAPELIDLVRGHLYAEDRAGPHQRDGSGRRLLLHDFGTGTGSMGRWLAPQLPGPQHWIMYDRDPDLLRHVGAMGTALDGTPVTAETRRHDITRLSAADLRDKDAFPGRGSSDEPARLVTASALLDLLTADEVERVAQACVGARVPALLTLSVTGRVDLLPHHPLDARVGEAFNAHQRRTVGGRRLLGPDAVEVAATAFARRGSLVHVRDSPWRLGADQAELASEWFTGWLAAACEESPELTRVAGEYGRRRLAEAAEGRLGVVVHHSDLFVQHE</sequence>
<dbReference type="RefSeq" id="WP_345632699.1">
    <property type="nucleotide sequence ID" value="NZ_BAABJQ010000014.1"/>
</dbReference>
<reference evidence="2" key="1">
    <citation type="journal article" date="2019" name="Int. J. Syst. Evol. Microbiol.">
        <title>The Global Catalogue of Microorganisms (GCM) 10K type strain sequencing project: providing services to taxonomists for standard genome sequencing and annotation.</title>
        <authorList>
            <consortium name="The Broad Institute Genomics Platform"/>
            <consortium name="The Broad Institute Genome Sequencing Center for Infectious Disease"/>
            <person name="Wu L."/>
            <person name="Ma J."/>
        </authorList>
    </citation>
    <scope>NUCLEOTIDE SEQUENCE [LARGE SCALE GENOMIC DNA]</scope>
    <source>
        <strain evidence="2">JCM 18304</strain>
    </source>
</reference>
<dbReference type="EMBL" id="BAABJQ010000014">
    <property type="protein sequence ID" value="GAA5190545.1"/>
    <property type="molecule type" value="Genomic_DNA"/>
</dbReference>
<keyword evidence="2" id="KW-1185">Reference proteome</keyword>
<keyword evidence="1" id="KW-0808">Transferase</keyword>
<dbReference type="GO" id="GO:0032259">
    <property type="term" value="P:methylation"/>
    <property type="evidence" value="ECO:0007669"/>
    <property type="project" value="UniProtKB-KW"/>
</dbReference>
<keyword evidence="1" id="KW-0489">Methyltransferase</keyword>
<dbReference type="SUPFAM" id="SSF53335">
    <property type="entry name" value="S-adenosyl-L-methionine-dependent methyltransferases"/>
    <property type="match status" value="1"/>
</dbReference>
<dbReference type="Proteomes" id="UP001501570">
    <property type="component" value="Unassembled WGS sequence"/>
</dbReference>